<dbReference type="InterPro" id="IPR052019">
    <property type="entry name" value="F420H2_bilvrd_red/Heme_oxyg"/>
</dbReference>
<dbReference type="Gene3D" id="2.30.110.10">
    <property type="entry name" value="Electron Transport, Fmn-binding Protein, Chain A"/>
    <property type="match status" value="1"/>
</dbReference>
<protein>
    <submittedName>
        <fullName evidence="2">Pyridoxamine 5'-phosphate oxidase family protein</fullName>
    </submittedName>
</protein>
<evidence type="ECO:0000313" key="2">
    <source>
        <dbReference type="EMBL" id="GAA1108471.1"/>
    </source>
</evidence>
<sequence>MYVCVMVPSLAAGTARLGTMTTWQDFEYEAPDLAPLVRARFEANKHHVLATLRRGGAPRVSGTEVRFIGADLTVGSMHGAVKALDLRRDGRFALHSNPGDGSMADGDAKVSGTAVEITDPAELAAYEGDLPEAPPGAFHAFRLEPEEVVLTTVAGDRLVIHAWRRGEGVRVFERT</sequence>
<comment type="caution">
    <text evidence="2">The sequence shown here is derived from an EMBL/GenBank/DDBJ whole genome shotgun (WGS) entry which is preliminary data.</text>
</comment>
<reference evidence="3" key="1">
    <citation type="journal article" date="2019" name="Int. J. Syst. Evol. Microbiol.">
        <title>The Global Catalogue of Microorganisms (GCM) 10K type strain sequencing project: providing services to taxonomists for standard genome sequencing and annotation.</title>
        <authorList>
            <consortium name="The Broad Institute Genomics Platform"/>
            <consortium name="The Broad Institute Genome Sequencing Center for Infectious Disease"/>
            <person name="Wu L."/>
            <person name="Ma J."/>
        </authorList>
    </citation>
    <scope>NUCLEOTIDE SEQUENCE [LARGE SCALE GENOMIC DNA]</scope>
    <source>
        <strain evidence="3">JCM 13002</strain>
    </source>
</reference>
<dbReference type="Proteomes" id="UP001499987">
    <property type="component" value="Unassembled WGS sequence"/>
</dbReference>
<proteinExistence type="predicted"/>
<dbReference type="PANTHER" id="PTHR35176:SF6">
    <property type="entry name" value="HEME OXYGENASE HI_0854-RELATED"/>
    <property type="match status" value="1"/>
</dbReference>
<evidence type="ECO:0000256" key="1">
    <source>
        <dbReference type="ARBA" id="ARBA00023002"/>
    </source>
</evidence>
<keyword evidence="3" id="KW-1185">Reference proteome</keyword>
<accession>A0ABP4EGL0</accession>
<dbReference type="InterPro" id="IPR012349">
    <property type="entry name" value="Split_barrel_FMN-bd"/>
</dbReference>
<dbReference type="PANTHER" id="PTHR35176">
    <property type="entry name" value="HEME OXYGENASE HI_0854-RELATED"/>
    <property type="match status" value="1"/>
</dbReference>
<evidence type="ECO:0000313" key="3">
    <source>
        <dbReference type="Proteomes" id="UP001499987"/>
    </source>
</evidence>
<keyword evidence="1" id="KW-0560">Oxidoreductase</keyword>
<gene>
    <name evidence="2" type="ORF">GCM10009663_57810</name>
</gene>
<organism evidence="2 3">
    <name type="scientific">Kitasatospora arboriphila</name>
    <dbReference type="NCBI Taxonomy" id="258052"/>
    <lineage>
        <taxon>Bacteria</taxon>
        <taxon>Bacillati</taxon>
        <taxon>Actinomycetota</taxon>
        <taxon>Actinomycetes</taxon>
        <taxon>Kitasatosporales</taxon>
        <taxon>Streptomycetaceae</taxon>
        <taxon>Kitasatospora</taxon>
    </lineage>
</organism>
<name>A0ABP4EGL0_9ACTN</name>
<dbReference type="EMBL" id="BAAALD010000073">
    <property type="protein sequence ID" value="GAA1108471.1"/>
    <property type="molecule type" value="Genomic_DNA"/>
</dbReference>
<dbReference type="SUPFAM" id="SSF50475">
    <property type="entry name" value="FMN-binding split barrel"/>
    <property type="match status" value="1"/>
</dbReference>